<sequence length="149" mass="15985">MADEVSYGEYYDDAGETTILINNRSTGEPLEQVLAKDVDLEIPAATVETSTLVCTLRRCVNSPTPCVELDSVAGLSRVVGVVSPDPAAATLVRTSDSLATLHIDASAIAHLRPGEYQLDLTELTTDGCTHLRHTVTLFLVRSAGRRMAE</sequence>
<name>A0A518G4P0_9BACT</name>
<reference evidence="1 2" key="1">
    <citation type="submission" date="2019-02" db="EMBL/GenBank/DDBJ databases">
        <title>Deep-cultivation of Planctomycetes and their phenomic and genomic characterization uncovers novel biology.</title>
        <authorList>
            <person name="Wiegand S."/>
            <person name="Jogler M."/>
            <person name="Boedeker C."/>
            <person name="Pinto D."/>
            <person name="Vollmers J."/>
            <person name="Rivas-Marin E."/>
            <person name="Kohn T."/>
            <person name="Peeters S.H."/>
            <person name="Heuer A."/>
            <person name="Rast P."/>
            <person name="Oberbeckmann S."/>
            <person name="Bunk B."/>
            <person name="Jeske O."/>
            <person name="Meyerdierks A."/>
            <person name="Storesund J.E."/>
            <person name="Kallscheuer N."/>
            <person name="Luecker S."/>
            <person name="Lage O.M."/>
            <person name="Pohl T."/>
            <person name="Merkel B.J."/>
            <person name="Hornburger P."/>
            <person name="Mueller R.-W."/>
            <person name="Bruemmer F."/>
            <person name="Labrenz M."/>
            <person name="Spormann A.M."/>
            <person name="Op den Camp H."/>
            <person name="Overmann J."/>
            <person name="Amann R."/>
            <person name="Jetten M.S.M."/>
            <person name="Mascher T."/>
            <person name="Medema M.H."/>
            <person name="Devos D.P."/>
            <person name="Kaster A.-K."/>
            <person name="Ovreas L."/>
            <person name="Rohde M."/>
            <person name="Galperin M.Y."/>
            <person name="Jogler C."/>
        </authorList>
    </citation>
    <scope>NUCLEOTIDE SEQUENCE [LARGE SCALE GENOMIC DNA]</scope>
    <source>
        <strain evidence="1 2">Q31a</strain>
    </source>
</reference>
<accession>A0A518G4P0</accession>
<dbReference type="RefSeq" id="WP_145076578.1">
    <property type="nucleotide sequence ID" value="NZ_CP036298.1"/>
</dbReference>
<gene>
    <name evidence="1" type="ORF">Q31a_18680</name>
</gene>
<keyword evidence="2" id="KW-1185">Reference proteome</keyword>
<dbReference type="EMBL" id="CP036298">
    <property type="protein sequence ID" value="QDV23566.1"/>
    <property type="molecule type" value="Genomic_DNA"/>
</dbReference>
<dbReference type="KEGG" id="ahel:Q31a_18680"/>
<protein>
    <submittedName>
        <fullName evidence="1">Uncharacterized protein</fullName>
    </submittedName>
</protein>
<organism evidence="1 2">
    <name type="scientific">Aureliella helgolandensis</name>
    <dbReference type="NCBI Taxonomy" id="2527968"/>
    <lineage>
        <taxon>Bacteria</taxon>
        <taxon>Pseudomonadati</taxon>
        <taxon>Planctomycetota</taxon>
        <taxon>Planctomycetia</taxon>
        <taxon>Pirellulales</taxon>
        <taxon>Pirellulaceae</taxon>
        <taxon>Aureliella</taxon>
    </lineage>
</organism>
<proteinExistence type="predicted"/>
<evidence type="ECO:0000313" key="2">
    <source>
        <dbReference type="Proteomes" id="UP000318017"/>
    </source>
</evidence>
<evidence type="ECO:0000313" key="1">
    <source>
        <dbReference type="EMBL" id="QDV23566.1"/>
    </source>
</evidence>
<dbReference type="AlphaFoldDB" id="A0A518G4P0"/>
<dbReference type="Proteomes" id="UP000318017">
    <property type="component" value="Chromosome"/>
</dbReference>